<dbReference type="Proteomes" id="UP000024635">
    <property type="component" value="Unassembled WGS sequence"/>
</dbReference>
<proteinExistence type="predicted"/>
<sequence>MICGASVNLNETRAVPANRQCLGILLSSLMIFDQADLNEMRNVYDIGGKRNKQLCKCHHAKAAYFLLDEIDRAGGLSRCRALTAGGRTTYVNEGNIPQEILDSLNATVKQLDIENVITPRNLATFLNDALVRYFKGSQWYNGNAGSKTVSTVHVMPGSSDASKRIESRKRPAEAIDAIPIHTPQLVGYVKDIISLLVLIMVRPCGSTHLEGDFSNPSEENIQSHKNSSTGGENANCCPNPESESLFDRKIKVEPGLEEQESSNPSVINCHIKVEPPSH</sequence>
<comment type="caution">
    <text evidence="2">The sequence shown here is derived from an EMBL/GenBank/DDBJ whole genome shotgun (WGS) entry which is preliminary data.</text>
</comment>
<dbReference type="AlphaFoldDB" id="A0A016RX71"/>
<keyword evidence="3" id="KW-1185">Reference proteome</keyword>
<evidence type="ECO:0000313" key="2">
    <source>
        <dbReference type="EMBL" id="EYB82534.1"/>
    </source>
</evidence>
<dbReference type="OrthoDB" id="10359924at2759"/>
<reference evidence="3" key="1">
    <citation type="journal article" date="2015" name="Nat. Genet.">
        <title>The genome and transcriptome of the zoonotic hookworm Ancylostoma ceylanicum identify infection-specific gene families.</title>
        <authorList>
            <person name="Schwarz E.M."/>
            <person name="Hu Y."/>
            <person name="Antoshechkin I."/>
            <person name="Miller M.M."/>
            <person name="Sternberg P.W."/>
            <person name="Aroian R.V."/>
        </authorList>
    </citation>
    <scope>NUCLEOTIDE SEQUENCE</scope>
    <source>
        <strain evidence="3">HY135</strain>
    </source>
</reference>
<organism evidence="2 3">
    <name type="scientific">Ancylostoma ceylanicum</name>
    <dbReference type="NCBI Taxonomy" id="53326"/>
    <lineage>
        <taxon>Eukaryota</taxon>
        <taxon>Metazoa</taxon>
        <taxon>Ecdysozoa</taxon>
        <taxon>Nematoda</taxon>
        <taxon>Chromadorea</taxon>
        <taxon>Rhabditida</taxon>
        <taxon>Rhabditina</taxon>
        <taxon>Rhabditomorpha</taxon>
        <taxon>Strongyloidea</taxon>
        <taxon>Ancylostomatidae</taxon>
        <taxon>Ancylostomatinae</taxon>
        <taxon>Ancylostoma</taxon>
    </lineage>
</organism>
<evidence type="ECO:0000313" key="3">
    <source>
        <dbReference type="Proteomes" id="UP000024635"/>
    </source>
</evidence>
<feature type="compositionally biased region" description="Polar residues" evidence="1">
    <location>
        <begin position="214"/>
        <end position="232"/>
    </location>
</feature>
<evidence type="ECO:0000256" key="1">
    <source>
        <dbReference type="SAM" id="MobiDB-lite"/>
    </source>
</evidence>
<accession>A0A016RX71</accession>
<feature type="region of interest" description="Disordered" evidence="1">
    <location>
        <begin position="254"/>
        <end position="278"/>
    </location>
</feature>
<name>A0A016RX71_9BILA</name>
<gene>
    <name evidence="2" type="primary">Acey_s0357.g3373</name>
    <name evidence="2" type="ORF">Y032_0357g3373</name>
</gene>
<protein>
    <submittedName>
        <fullName evidence="2">Uncharacterized protein</fullName>
    </submittedName>
</protein>
<feature type="region of interest" description="Disordered" evidence="1">
    <location>
        <begin position="211"/>
        <end position="242"/>
    </location>
</feature>
<dbReference type="EMBL" id="JARK01001693">
    <property type="protein sequence ID" value="EYB82534.1"/>
    <property type="molecule type" value="Genomic_DNA"/>
</dbReference>